<dbReference type="FunFam" id="2.40.37.10:FF:000013">
    <property type="entry name" value="Carboxynorspermidine decarboxylase"/>
    <property type="match status" value="1"/>
</dbReference>
<dbReference type="EC" id="4.1.1.96" evidence="4"/>
<evidence type="ECO:0000259" key="3">
    <source>
        <dbReference type="Pfam" id="PF00278"/>
    </source>
</evidence>
<evidence type="ECO:0000256" key="1">
    <source>
        <dbReference type="ARBA" id="ARBA00001933"/>
    </source>
</evidence>
<dbReference type="InterPro" id="IPR022643">
    <property type="entry name" value="De-COase2_C"/>
</dbReference>
<name>A0A5J4QIN1_9ZZZZ</name>
<protein>
    <submittedName>
        <fullName evidence="4">Carboxynorspermidine/carboxyspermidine decarboxylase</fullName>
        <ecNumber evidence="4">4.1.1.96</ecNumber>
    </submittedName>
</protein>
<feature type="domain" description="Orn/DAP/Arg decarboxylase 2 C-terminal" evidence="3">
    <location>
        <begin position="13"/>
        <end position="100"/>
    </location>
</feature>
<dbReference type="PANTHER" id="PTHR43727">
    <property type="entry name" value="DIAMINOPIMELATE DECARBOXYLASE"/>
    <property type="match status" value="1"/>
</dbReference>
<keyword evidence="2" id="KW-0663">Pyridoxal phosphate</keyword>
<accession>A0A5J4QIN1</accession>
<dbReference type="Pfam" id="PF00278">
    <property type="entry name" value="Orn_DAP_Arg_deC"/>
    <property type="match status" value="1"/>
</dbReference>
<dbReference type="SUPFAM" id="SSF50621">
    <property type="entry name" value="Alanine racemase C-terminal domain-like"/>
    <property type="match status" value="1"/>
</dbReference>
<feature type="non-terminal residue" evidence="4">
    <location>
        <position position="1"/>
    </location>
</feature>
<gene>
    <name evidence="4" type="ORF">EZS27_028993</name>
</gene>
<comment type="cofactor">
    <cofactor evidence="1">
        <name>pyridoxal 5'-phosphate</name>
        <dbReference type="ChEBI" id="CHEBI:597326"/>
    </cofactor>
</comment>
<dbReference type="InterPro" id="IPR009006">
    <property type="entry name" value="Ala_racemase/Decarboxylase_C"/>
</dbReference>
<organism evidence="4">
    <name type="scientific">termite gut metagenome</name>
    <dbReference type="NCBI Taxonomy" id="433724"/>
    <lineage>
        <taxon>unclassified sequences</taxon>
        <taxon>metagenomes</taxon>
        <taxon>organismal metagenomes</taxon>
    </lineage>
</organism>
<keyword evidence="4" id="KW-0456">Lyase</keyword>
<proteinExistence type="predicted"/>
<sequence>IILEPGSAFTWQTGVLASKVIDIVENHNLKTAILNVSFTCHMPDCLEMPYQPIVRKARSDDRGPFAYRLGGNSCLSGDYMGMWSFDRELHPGDLVIFEDMIHYTTVKTTMFNGIPHPAIALWTKDNKAKIHKEFTYEDYRNRMN</sequence>
<dbReference type="PANTHER" id="PTHR43727:SF1">
    <property type="entry name" value="CARBOXYNORSPERMIDINE_CARBOXYSPERMIDINE DECARBOXYLASE"/>
    <property type="match status" value="1"/>
</dbReference>
<dbReference type="GO" id="GO:0008836">
    <property type="term" value="F:diaminopimelate decarboxylase activity"/>
    <property type="evidence" value="ECO:0007669"/>
    <property type="project" value="TreeGrafter"/>
</dbReference>
<reference evidence="4" key="1">
    <citation type="submission" date="2019-03" db="EMBL/GenBank/DDBJ databases">
        <title>Single cell metagenomics reveals metabolic interactions within the superorganism composed of flagellate Streblomastix strix and complex community of Bacteroidetes bacteria on its surface.</title>
        <authorList>
            <person name="Treitli S.C."/>
            <person name="Kolisko M."/>
            <person name="Husnik F."/>
            <person name="Keeling P."/>
            <person name="Hampl V."/>
        </authorList>
    </citation>
    <scope>NUCLEOTIDE SEQUENCE</scope>
    <source>
        <strain evidence="4">STM</strain>
    </source>
</reference>
<dbReference type="GO" id="GO:0009089">
    <property type="term" value="P:lysine biosynthetic process via diaminopimelate"/>
    <property type="evidence" value="ECO:0007669"/>
    <property type="project" value="TreeGrafter"/>
</dbReference>
<dbReference type="AlphaFoldDB" id="A0A5J4QIN1"/>
<dbReference type="Gene3D" id="2.40.37.10">
    <property type="entry name" value="Lyase, Ornithine Decarboxylase, Chain A, domain 1"/>
    <property type="match status" value="1"/>
</dbReference>
<comment type="caution">
    <text evidence="4">The sequence shown here is derived from an EMBL/GenBank/DDBJ whole genome shotgun (WGS) entry which is preliminary data.</text>
</comment>
<evidence type="ECO:0000256" key="2">
    <source>
        <dbReference type="ARBA" id="ARBA00022898"/>
    </source>
</evidence>
<dbReference type="EMBL" id="SNRY01003337">
    <property type="protein sequence ID" value="KAA6321352.1"/>
    <property type="molecule type" value="Genomic_DNA"/>
</dbReference>
<evidence type="ECO:0000313" key="4">
    <source>
        <dbReference type="EMBL" id="KAA6321352.1"/>
    </source>
</evidence>